<reference evidence="17 18" key="1">
    <citation type="submission" date="2016-03" db="EMBL/GenBank/DDBJ databases">
        <title>Mechanisms controlling the formation of the plant cell surface in tip-growing cells are functionally conserved among land plants.</title>
        <authorList>
            <person name="Honkanen S."/>
            <person name="Jones V.A."/>
            <person name="Morieri G."/>
            <person name="Champion C."/>
            <person name="Hetherington A.J."/>
            <person name="Kelly S."/>
            <person name="Saint-Marcoux D."/>
            <person name="Proust H."/>
            <person name="Prescott H."/>
            <person name="Dolan L."/>
        </authorList>
    </citation>
    <scope>NUCLEOTIDE SEQUENCE [LARGE SCALE GENOMIC DNA]</scope>
    <source>
        <strain evidence="18">cv. Tak-1 and cv. Tak-2</strain>
        <tissue evidence="17">Whole gametophyte</tissue>
    </source>
</reference>
<feature type="compositionally biased region" description="Low complexity" evidence="14">
    <location>
        <begin position="318"/>
        <end position="329"/>
    </location>
</feature>
<dbReference type="InterPro" id="IPR000719">
    <property type="entry name" value="Prot_kinase_dom"/>
</dbReference>
<feature type="compositionally biased region" description="Polar residues" evidence="14">
    <location>
        <begin position="297"/>
        <end position="317"/>
    </location>
</feature>
<evidence type="ECO:0000256" key="4">
    <source>
        <dbReference type="ARBA" id="ARBA00022527"/>
    </source>
</evidence>
<dbReference type="Proteomes" id="UP001162541">
    <property type="component" value="Chromosome 1"/>
</dbReference>
<dbReference type="InterPro" id="IPR006016">
    <property type="entry name" value="UspA"/>
</dbReference>
<dbReference type="InterPro" id="IPR017441">
    <property type="entry name" value="Protein_kinase_ATP_BS"/>
</dbReference>
<feature type="domain" description="Protein kinase" evidence="15">
    <location>
        <begin position="429"/>
        <end position="701"/>
    </location>
</feature>
<dbReference type="GO" id="GO:0005524">
    <property type="term" value="F:ATP binding"/>
    <property type="evidence" value="ECO:0007669"/>
    <property type="project" value="UniProtKB-UniRule"/>
</dbReference>
<dbReference type="Proteomes" id="UP000077202">
    <property type="component" value="Unassembled WGS sequence"/>
</dbReference>
<feature type="compositionally biased region" description="Polar residues" evidence="14">
    <location>
        <begin position="199"/>
        <end position="208"/>
    </location>
</feature>
<dbReference type="Gene3D" id="3.40.50.620">
    <property type="entry name" value="HUPs"/>
    <property type="match status" value="1"/>
</dbReference>
<evidence type="ECO:0000256" key="9">
    <source>
        <dbReference type="ARBA" id="ARBA00022840"/>
    </source>
</evidence>
<comment type="subunit">
    <text evidence="12">Interacts with ARAC5 and ARAC10.</text>
</comment>
<dbReference type="InterPro" id="IPR046958">
    <property type="entry name" value="RBK1/2/STUNTED"/>
</dbReference>
<feature type="region of interest" description="Disordered" evidence="14">
    <location>
        <begin position="190"/>
        <end position="210"/>
    </location>
</feature>
<evidence type="ECO:0000313" key="19">
    <source>
        <dbReference type="Proteomes" id="UP001162541"/>
    </source>
</evidence>
<proteinExistence type="predicted"/>
<dbReference type="PANTHER" id="PTHR47987">
    <property type="entry name" value="OS08G0249100 PROTEIN"/>
    <property type="match status" value="1"/>
</dbReference>
<gene>
    <name evidence="17" type="ORF">AXG93_4773s1670</name>
    <name evidence="16" type="ORF">Mp_1g03340</name>
</gene>
<evidence type="ECO:0000256" key="1">
    <source>
        <dbReference type="ARBA" id="ARBA00004496"/>
    </source>
</evidence>
<protein>
    <recommendedName>
        <fullName evidence="2">non-specific serine/threonine protein kinase</fullName>
        <ecNumber evidence="2">2.7.11.1</ecNumber>
    </recommendedName>
</protein>
<evidence type="ECO:0000313" key="17">
    <source>
        <dbReference type="EMBL" id="OAE33193.1"/>
    </source>
</evidence>
<keyword evidence="18" id="KW-1185">Reference proteome</keyword>
<dbReference type="Gene3D" id="3.30.200.20">
    <property type="entry name" value="Phosphorylase Kinase, domain 1"/>
    <property type="match status" value="1"/>
</dbReference>
<evidence type="ECO:0000313" key="16">
    <source>
        <dbReference type="EMBL" id="BBM97143.1"/>
    </source>
</evidence>
<dbReference type="InterPro" id="IPR008271">
    <property type="entry name" value="Ser/Thr_kinase_AS"/>
</dbReference>
<accession>A0A176WKN5</accession>
<name>A0A176WKN5_MARPO</name>
<dbReference type="GO" id="GO:0051020">
    <property type="term" value="F:GTPase binding"/>
    <property type="evidence" value="ECO:0007669"/>
    <property type="project" value="UniProtKB-ARBA"/>
</dbReference>
<dbReference type="CDD" id="cd00293">
    <property type="entry name" value="USP-like"/>
    <property type="match status" value="1"/>
</dbReference>
<organism evidence="17 18">
    <name type="scientific">Marchantia polymorpha subsp. ruderalis</name>
    <dbReference type="NCBI Taxonomy" id="1480154"/>
    <lineage>
        <taxon>Eukaryota</taxon>
        <taxon>Viridiplantae</taxon>
        <taxon>Streptophyta</taxon>
        <taxon>Embryophyta</taxon>
        <taxon>Marchantiophyta</taxon>
        <taxon>Marchantiopsida</taxon>
        <taxon>Marchantiidae</taxon>
        <taxon>Marchantiales</taxon>
        <taxon>Marchantiaceae</taxon>
        <taxon>Marchantia</taxon>
    </lineage>
</organism>
<evidence type="ECO:0000256" key="3">
    <source>
        <dbReference type="ARBA" id="ARBA00022490"/>
    </source>
</evidence>
<dbReference type="EC" id="2.7.11.1" evidence="2"/>
<keyword evidence="3" id="KW-0963">Cytoplasm</keyword>
<feature type="region of interest" description="Disordered" evidence="14">
    <location>
        <begin position="285"/>
        <end position="339"/>
    </location>
</feature>
<dbReference type="GO" id="GO:0005737">
    <property type="term" value="C:cytoplasm"/>
    <property type="evidence" value="ECO:0007669"/>
    <property type="project" value="UniProtKB-SubCell"/>
</dbReference>
<evidence type="ECO:0000256" key="8">
    <source>
        <dbReference type="ARBA" id="ARBA00022777"/>
    </source>
</evidence>
<dbReference type="AlphaFoldDB" id="A0A176WKN5"/>
<evidence type="ECO:0000256" key="13">
    <source>
        <dbReference type="PROSITE-ProRule" id="PRU10141"/>
    </source>
</evidence>
<feature type="binding site" evidence="13">
    <location>
        <position position="458"/>
    </location>
    <ligand>
        <name>ATP</name>
        <dbReference type="ChEBI" id="CHEBI:30616"/>
    </ligand>
</feature>
<dbReference type="EMBL" id="AP019866">
    <property type="protein sequence ID" value="BBM97143.1"/>
    <property type="molecule type" value="Genomic_DNA"/>
</dbReference>
<evidence type="ECO:0000256" key="5">
    <source>
        <dbReference type="ARBA" id="ARBA00022553"/>
    </source>
</evidence>
<dbReference type="Pfam" id="PF07714">
    <property type="entry name" value="PK_Tyr_Ser-Thr"/>
    <property type="match status" value="1"/>
</dbReference>
<evidence type="ECO:0000259" key="15">
    <source>
        <dbReference type="PROSITE" id="PS50011"/>
    </source>
</evidence>
<dbReference type="PROSITE" id="PS00107">
    <property type="entry name" value="PROTEIN_KINASE_ATP"/>
    <property type="match status" value="1"/>
</dbReference>
<evidence type="ECO:0000256" key="2">
    <source>
        <dbReference type="ARBA" id="ARBA00012513"/>
    </source>
</evidence>
<dbReference type="SUPFAM" id="SSF56112">
    <property type="entry name" value="Protein kinase-like (PK-like)"/>
    <property type="match status" value="1"/>
</dbReference>
<evidence type="ECO:0000256" key="14">
    <source>
        <dbReference type="SAM" id="MobiDB-lite"/>
    </source>
</evidence>
<dbReference type="FunFam" id="3.30.200.20:FF:000389">
    <property type="entry name" value="Receptor-like cytosolic serine/threonine-protein kinase RBK1"/>
    <property type="match status" value="1"/>
</dbReference>
<dbReference type="PROSITE" id="PS00108">
    <property type="entry name" value="PROTEIN_KINASE_ST"/>
    <property type="match status" value="1"/>
</dbReference>
<dbReference type="InterPro" id="IPR014729">
    <property type="entry name" value="Rossmann-like_a/b/a_fold"/>
</dbReference>
<keyword evidence="9 13" id="KW-0067">ATP-binding</keyword>
<sequence>MQSPETIVVGVSLGQESQDLLAWACNTAAQSGDHIIALHVIDHSAIIAKELQDGGLEKYKSSVAFGLTSLLDPLKELCTEKELTTQVRVVCGETLDKVLVEEAAALGATLLVLSTSGRRVAPWRIQGTASYCSRHAAPGCSVVVVSNKKILLYKEHRQKLSYDGSVALLTEDTQELLAKSRYKGLEAPFFGPAPKHSSRQSSKQTSPVKASYFDPARDSFSTSRLFKDASPSKCSLIESGRESFSSSKVHSKEVKCTMFELGRDSVDRASPISGCEEHHAEMLSPRNVLDGPGSFADSCTSSPSGSYNPGSWSPSNARKSLLSPLSSSSEEARHSVSERQQKPCLTLWKNMSMRRWHTFPSTNQKAPKRSPSNFLATSVLKLCNGPTPLSPSPSMDRDQAGALLCSALSDKPHWKFFTFEELAIATDNFNPGNIVGKGGYAEVYRGSLSDGSTIAVKKLIKGDTEEEKETFFLTELGIVSHVSHPNTTEIIGFCIEGGLHLVFHFYHHGSLAAFLYGVQPQVLDWAVRFKIAVGVARGLHYLHRQCPRRIIHRDIKASNILLGEDFEPQISDFGLAKWLPELWTHHTVTPVEGTFGYLAPEYFMHGYVDEKTDVFAYGVLLLELITGRRSINAAQQSLVMWARPLLDAENVQELVDPRLAGAFDSEELHRVVLAATLCVRQSSVWRPCMSQVLSLLVDGELEADLPDAVDFLARKSSECGGDSSRFGDNYSSDNYSSDMHRHRALALEF</sequence>
<keyword evidence="4" id="KW-0723">Serine/threonine-protein kinase</keyword>
<reference evidence="16" key="2">
    <citation type="journal article" date="2019" name="Curr. Biol.">
        <title>Chromatin organization in early land plants reveals an ancestral association between H3K27me3, transposons, and constitutive heterochromatin.</title>
        <authorList>
            <person name="Montgomery S.A."/>
            <person name="Tanizawa Y."/>
            <person name="Galik B."/>
            <person name="Wang N."/>
            <person name="Ito T."/>
            <person name="Mochizuki T."/>
            <person name="Akimcheva S."/>
            <person name="Bowman J."/>
            <person name="Cognat V."/>
            <person name="Drouard L."/>
            <person name="Ekker H."/>
            <person name="Houng S."/>
            <person name="Kohchi T."/>
            <person name="Lin S."/>
            <person name="Liu L.D."/>
            <person name="Nakamura Y."/>
            <person name="Valeeva L.R."/>
            <person name="Shakirov E.V."/>
            <person name="Shippen D.E."/>
            <person name="Wei W."/>
            <person name="Yagura M."/>
            <person name="Yamaoka S."/>
            <person name="Yamato K.T."/>
            <person name="Liu C."/>
            <person name="Berger F."/>
        </authorList>
    </citation>
    <scope>NUCLEOTIDE SEQUENCE [LARGE SCALE GENOMIC DNA]</scope>
    <source>
        <strain evidence="16">Tak-1</strain>
    </source>
</reference>
<dbReference type="PANTHER" id="PTHR47987:SF13">
    <property type="entry name" value="RECEPTOR-LIKE CYTOSOLIC SERINE_THREONINE-PROTEIN KINASE RBK2"/>
    <property type="match status" value="1"/>
</dbReference>
<keyword evidence="5" id="KW-0597">Phosphoprotein</keyword>
<comment type="catalytic activity">
    <reaction evidence="11">
        <text>L-seryl-[protein] + ATP = O-phospho-L-seryl-[protein] + ADP + H(+)</text>
        <dbReference type="Rhea" id="RHEA:17989"/>
        <dbReference type="Rhea" id="RHEA-COMP:9863"/>
        <dbReference type="Rhea" id="RHEA-COMP:11604"/>
        <dbReference type="ChEBI" id="CHEBI:15378"/>
        <dbReference type="ChEBI" id="CHEBI:29999"/>
        <dbReference type="ChEBI" id="CHEBI:30616"/>
        <dbReference type="ChEBI" id="CHEBI:83421"/>
        <dbReference type="ChEBI" id="CHEBI:456216"/>
        <dbReference type="EC" id="2.7.11.1"/>
    </reaction>
</comment>
<evidence type="ECO:0000256" key="12">
    <source>
        <dbReference type="ARBA" id="ARBA00063228"/>
    </source>
</evidence>
<dbReference type="SMART" id="SM00220">
    <property type="entry name" value="S_TKc"/>
    <property type="match status" value="1"/>
</dbReference>
<dbReference type="PROSITE" id="PS50011">
    <property type="entry name" value="PROTEIN_KINASE_DOM"/>
    <property type="match status" value="1"/>
</dbReference>
<evidence type="ECO:0000256" key="10">
    <source>
        <dbReference type="ARBA" id="ARBA00047899"/>
    </source>
</evidence>
<dbReference type="SUPFAM" id="SSF52402">
    <property type="entry name" value="Adenine nucleotide alpha hydrolases-like"/>
    <property type="match status" value="1"/>
</dbReference>
<evidence type="ECO:0000313" key="18">
    <source>
        <dbReference type="Proteomes" id="UP000077202"/>
    </source>
</evidence>
<keyword evidence="6" id="KW-0808">Transferase</keyword>
<evidence type="ECO:0000256" key="6">
    <source>
        <dbReference type="ARBA" id="ARBA00022679"/>
    </source>
</evidence>
<reference evidence="19" key="3">
    <citation type="journal article" date="2020" name="Curr. Biol.">
        <title>Chromatin organization in early land plants reveals an ancestral association between H3K27me3, transposons, and constitutive heterochromatin.</title>
        <authorList>
            <person name="Montgomery S.A."/>
            <person name="Tanizawa Y."/>
            <person name="Galik B."/>
            <person name="Wang N."/>
            <person name="Ito T."/>
            <person name="Mochizuki T."/>
            <person name="Akimcheva S."/>
            <person name="Bowman J.L."/>
            <person name="Cognat V."/>
            <person name="Marechal-Drouard L."/>
            <person name="Ekker H."/>
            <person name="Hong S.F."/>
            <person name="Kohchi T."/>
            <person name="Lin S.S."/>
            <person name="Liu L.D."/>
            <person name="Nakamura Y."/>
            <person name="Valeeva L.R."/>
            <person name="Shakirov E.V."/>
            <person name="Shippen D.E."/>
            <person name="Wei W.L."/>
            <person name="Yagura M."/>
            <person name="Yamaoka S."/>
            <person name="Yamato K.T."/>
            <person name="Liu C."/>
            <person name="Berger F."/>
        </authorList>
    </citation>
    <scope>NUCLEOTIDE SEQUENCE [LARGE SCALE GENOMIC DNA]</scope>
    <source>
        <strain evidence="19">Tak-1</strain>
    </source>
</reference>
<keyword evidence="7 13" id="KW-0547">Nucleotide-binding</keyword>
<dbReference type="EMBL" id="LVLJ01000679">
    <property type="protein sequence ID" value="OAE33193.1"/>
    <property type="molecule type" value="Genomic_DNA"/>
</dbReference>
<comment type="catalytic activity">
    <reaction evidence="10">
        <text>L-threonyl-[protein] + ATP = O-phospho-L-threonyl-[protein] + ADP + H(+)</text>
        <dbReference type="Rhea" id="RHEA:46608"/>
        <dbReference type="Rhea" id="RHEA-COMP:11060"/>
        <dbReference type="Rhea" id="RHEA-COMP:11605"/>
        <dbReference type="ChEBI" id="CHEBI:15378"/>
        <dbReference type="ChEBI" id="CHEBI:30013"/>
        <dbReference type="ChEBI" id="CHEBI:30616"/>
        <dbReference type="ChEBI" id="CHEBI:61977"/>
        <dbReference type="ChEBI" id="CHEBI:456216"/>
        <dbReference type="EC" id="2.7.11.1"/>
    </reaction>
</comment>
<evidence type="ECO:0000256" key="7">
    <source>
        <dbReference type="ARBA" id="ARBA00022741"/>
    </source>
</evidence>
<dbReference type="Pfam" id="PF00582">
    <property type="entry name" value="Usp"/>
    <property type="match status" value="1"/>
</dbReference>
<dbReference type="GO" id="GO:0004674">
    <property type="term" value="F:protein serine/threonine kinase activity"/>
    <property type="evidence" value="ECO:0007669"/>
    <property type="project" value="UniProtKB-KW"/>
</dbReference>
<evidence type="ECO:0000256" key="11">
    <source>
        <dbReference type="ARBA" id="ARBA00048679"/>
    </source>
</evidence>
<comment type="subcellular location">
    <subcellularLocation>
        <location evidence="1">Cytoplasm</location>
    </subcellularLocation>
</comment>
<dbReference type="InterPro" id="IPR001245">
    <property type="entry name" value="Ser-Thr/Tyr_kinase_cat_dom"/>
</dbReference>
<keyword evidence="8" id="KW-0418">Kinase</keyword>
<dbReference type="FunFam" id="1.10.510.10:FF:000335">
    <property type="entry name" value="receptor-like cytosolic serine/threonine-protein kinase RBK2"/>
    <property type="match status" value="1"/>
</dbReference>
<dbReference type="Gene3D" id="1.10.510.10">
    <property type="entry name" value="Transferase(Phosphotransferase) domain 1"/>
    <property type="match status" value="1"/>
</dbReference>
<dbReference type="InterPro" id="IPR011009">
    <property type="entry name" value="Kinase-like_dom_sf"/>
</dbReference>
<feature type="compositionally biased region" description="Basic and acidic residues" evidence="14">
    <location>
        <begin position="330"/>
        <end position="339"/>
    </location>
</feature>